<name>A0ABS2I8M2_9GAMM</name>
<protein>
    <recommendedName>
        <fullName evidence="3">CopG family transcriptional regulator</fullName>
    </recommendedName>
</protein>
<accession>A0ABS2I8M2</accession>
<keyword evidence="2" id="KW-1185">Reference proteome</keyword>
<proteinExistence type="predicted"/>
<evidence type="ECO:0000313" key="2">
    <source>
        <dbReference type="Proteomes" id="UP000717995"/>
    </source>
</evidence>
<evidence type="ECO:0008006" key="3">
    <source>
        <dbReference type="Google" id="ProtNLM"/>
    </source>
</evidence>
<gene>
    <name evidence="1" type="ORF">JQX08_01310</name>
</gene>
<sequence>MMEKLVNKNGRPRSPNPRTIVSEVYLTPEEADELKAAGKQFGYPYLSQFLRNVAFAHIHQRSVGADAASAIVLTYLGSLASDIDVLNELCSRPGMPDAAFVISDSVKRRIRELSETIQKQQQ</sequence>
<comment type="caution">
    <text evidence="1">The sequence shown here is derived from an EMBL/GenBank/DDBJ whole genome shotgun (WGS) entry which is preliminary data.</text>
</comment>
<reference evidence="1 2" key="1">
    <citation type="submission" date="2021-02" db="EMBL/GenBank/DDBJ databases">
        <authorList>
            <person name="Lee D.-H."/>
        </authorList>
    </citation>
    <scope>NUCLEOTIDE SEQUENCE [LARGE SCALE GENOMIC DNA]</scope>
    <source>
        <strain evidence="1 2">UL073</strain>
    </source>
</reference>
<dbReference type="EMBL" id="JAFEUP010000001">
    <property type="protein sequence ID" value="MBM7059335.1"/>
    <property type="molecule type" value="Genomic_DNA"/>
</dbReference>
<evidence type="ECO:0000313" key="1">
    <source>
        <dbReference type="EMBL" id="MBM7059335.1"/>
    </source>
</evidence>
<organism evidence="1 2">
    <name type="scientific">Zestomonas insulae</name>
    <dbReference type="NCBI Taxonomy" id="2809017"/>
    <lineage>
        <taxon>Bacteria</taxon>
        <taxon>Pseudomonadati</taxon>
        <taxon>Pseudomonadota</taxon>
        <taxon>Gammaproteobacteria</taxon>
        <taxon>Pseudomonadales</taxon>
        <taxon>Pseudomonadaceae</taxon>
        <taxon>Zestomonas</taxon>
    </lineage>
</organism>
<dbReference type="Proteomes" id="UP000717995">
    <property type="component" value="Unassembled WGS sequence"/>
</dbReference>